<keyword evidence="1" id="KW-0863">Zinc-finger</keyword>
<dbReference type="PROSITE" id="PS50966">
    <property type="entry name" value="ZF_SWIM"/>
    <property type="match status" value="1"/>
</dbReference>
<reference evidence="3 4" key="1">
    <citation type="journal article" date="2021" name="Sci. Rep.">
        <title>The genome of the diatom Chaetoceros tenuissimus carries an ancient integrated fragment of an extant virus.</title>
        <authorList>
            <person name="Hongo Y."/>
            <person name="Kimura K."/>
            <person name="Takaki Y."/>
            <person name="Yoshida Y."/>
            <person name="Baba S."/>
            <person name="Kobayashi G."/>
            <person name="Nagasaki K."/>
            <person name="Hano T."/>
            <person name="Tomaru Y."/>
        </authorList>
    </citation>
    <scope>NUCLEOTIDE SEQUENCE [LARGE SCALE GENOMIC DNA]</scope>
    <source>
        <strain evidence="3 4">NIES-3715</strain>
    </source>
</reference>
<proteinExistence type="predicted"/>
<dbReference type="GO" id="GO:0008270">
    <property type="term" value="F:zinc ion binding"/>
    <property type="evidence" value="ECO:0007669"/>
    <property type="project" value="UniProtKB-KW"/>
</dbReference>
<gene>
    <name evidence="3" type="ORF">CTEN210_07215</name>
</gene>
<keyword evidence="4" id="KW-1185">Reference proteome</keyword>
<evidence type="ECO:0000313" key="3">
    <source>
        <dbReference type="EMBL" id="GFH50739.1"/>
    </source>
</evidence>
<keyword evidence="1" id="KW-0479">Metal-binding</keyword>
<evidence type="ECO:0000313" key="4">
    <source>
        <dbReference type="Proteomes" id="UP001054902"/>
    </source>
</evidence>
<accession>A0AAD3CS14</accession>
<name>A0AAD3CS14_9STRA</name>
<organism evidence="3 4">
    <name type="scientific">Chaetoceros tenuissimus</name>
    <dbReference type="NCBI Taxonomy" id="426638"/>
    <lineage>
        <taxon>Eukaryota</taxon>
        <taxon>Sar</taxon>
        <taxon>Stramenopiles</taxon>
        <taxon>Ochrophyta</taxon>
        <taxon>Bacillariophyta</taxon>
        <taxon>Coscinodiscophyceae</taxon>
        <taxon>Chaetocerotophycidae</taxon>
        <taxon>Chaetocerotales</taxon>
        <taxon>Chaetocerotaceae</taxon>
        <taxon>Chaetoceros</taxon>
    </lineage>
</organism>
<evidence type="ECO:0000259" key="2">
    <source>
        <dbReference type="PROSITE" id="PS50966"/>
    </source>
</evidence>
<protein>
    <recommendedName>
        <fullName evidence="2">SWIM-type domain-containing protein</fullName>
    </recommendedName>
</protein>
<comment type="caution">
    <text evidence="3">The sequence shown here is derived from an EMBL/GenBank/DDBJ whole genome shotgun (WGS) entry which is preliminary data.</text>
</comment>
<feature type="domain" description="SWIM-type" evidence="2">
    <location>
        <begin position="359"/>
        <end position="397"/>
    </location>
</feature>
<dbReference type="AlphaFoldDB" id="A0AAD3CS14"/>
<dbReference type="Proteomes" id="UP001054902">
    <property type="component" value="Unassembled WGS sequence"/>
</dbReference>
<evidence type="ECO:0000256" key="1">
    <source>
        <dbReference type="PROSITE-ProRule" id="PRU00325"/>
    </source>
</evidence>
<keyword evidence="1" id="KW-0862">Zinc</keyword>
<dbReference type="EMBL" id="BLLK01000040">
    <property type="protein sequence ID" value="GFH50739.1"/>
    <property type="molecule type" value="Genomic_DNA"/>
</dbReference>
<sequence>MYASCIFVDSTHNVTLHKNFKQFSVCVKDSNGHFYTVCRIGVPNEKVCMLTYILQVCLPSLFGPEFCLRVRLIICDGDIWLCDAIDRAIGTTYQKAIRGRCGFHIVYFGFEKNIRGRIRYHDNVPDNIKTEFEELIQTWLYSWMCLVIFTEAEYELSKNILLQWLQSKEVLENICDQASDLLVRWIKIGVIVHENVYVFHRRSDIFAMDSYTNCGIEGTHNALKNGAISVGRKDELHEFTKKVTDYDESRMREHYVEATRILHSTKLYGKKWMNHLTDKGAKLVYNTMKHSDHYVSEVVREENGDVCYYVMIAKPTDGECKSEEEDHEHNVSSEKIDLEQVDFTYRLPQHVQYIHAWTVKIVKEPSTGELYLVCSCLYYHRCGLLCTHLHHVHENYFRKRGYAEEIDYHDYHVVWWKFCVYLIRKPVEKMTEAEKDALVALLHSANTDKRMGLHLHLSDGCLGEACFVEDEGVLKGAMVKIEDCMHPSKVAVMTAQERLIGWNWDYKSLSGNEKTSTTGMIPIVRVEDHFRSKKLDEKISDILTHQQCRKDSLAKVHGIADCVDFSKCPEFYTEFSETLDDMYAKAVRINLNRGQDLSKHDKMNTS</sequence>
<dbReference type="InterPro" id="IPR007527">
    <property type="entry name" value="Znf_SWIM"/>
</dbReference>